<dbReference type="KEGG" id="cpyr:CYJ47_12070"/>
<name>A0AAF1BRN7_9CORY</name>
<dbReference type="AlphaFoldDB" id="A0AAF1BRN7"/>
<feature type="transmembrane region" description="Helical" evidence="1">
    <location>
        <begin position="20"/>
        <end position="39"/>
    </location>
</feature>
<dbReference type="Proteomes" id="UP000234560">
    <property type="component" value="Chromosome"/>
</dbReference>
<evidence type="ECO:0000256" key="1">
    <source>
        <dbReference type="SAM" id="Phobius"/>
    </source>
</evidence>
<sequence>MRFSHLFFSSLQVQARAIAVWTVSVLVLAATVIVLWPMLDTADALTSLADSLPPEVAEPLGLTNFGTAAGYLNGELFAMLLPFIAGIMGLTRVSNQLADAENADRVEILYTLPVPRWKVTLARWAACVTGLGIMCAATWATVRIGVTLAEMDVAQHCVAAACVGLFLLGLVHAGLAYLVYGATASKGLVTGVPLVVLVVGYIVYAVLPMVDELSGAQRFSPWYWALGESPLTGAFNAGGYVAVLAVTAAALATGSALLARRDCVQA</sequence>
<evidence type="ECO:0000313" key="3">
    <source>
        <dbReference type="Proteomes" id="UP000234560"/>
    </source>
</evidence>
<feature type="transmembrane region" description="Helical" evidence="1">
    <location>
        <begin position="124"/>
        <end position="146"/>
    </location>
</feature>
<keyword evidence="1" id="KW-0472">Membrane</keyword>
<protein>
    <recommendedName>
        <fullName evidence="4">ABC transporter permease</fullName>
    </recommendedName>
</protein>
<evidence type="ECO:0000313" key="2">
    <source>
        <dbReference type="EMBL" id="WOT01968.1"/>
    </source>
</evidence>
<dbReference type="EMBL" id="CP136958">
    <property type="protein sequence ID" value="WOT01968.1"/>
    <property type="molecule type" value="Genomic_DNA"/>
</dbReference>
<organism evidence="2 3">
    <name type="scientific">Corynebacterium pyruviciproducens</name>
    <dbReference type="NCBI Taxonomy" id="598660"/>
    <lineage>
        <taxon>Bacteria</taxon>
        <taxon>Bacillati</taxon>
        <taxon>Actinomycetota</taxon>
        <taxon>Actinomycetes</taxon>
        <taxon>Mycobacteriales</taxon>
        <taxon>Corynebacteriaceae</taxon>
        <taxon>Corynebacterium</taxon>
    </lineage>
</organism>
<gene>
    <name evidence="2" type="ORF">CYJ47_12070</name>
</gene>
<accession>A0AAF1BRN7</accession>
<feature type="transmembrane region" description="Helical" evidence="1">
    <location>
        <begin position="187"/>
        <end position="207"/>
    </location>
</feature>
<reference evidence="2" key="1">
    <citation type="submission" date="2017-12" db="EMBL/GenBank/DDBJ databases">
        <authorList>
            <person name="Thomas-White K."/>
            <person name="Wolfe A.J."/>
        </authorList>
    </citation>
    <scope>NUCLEOTIDE SEQUENCE</scope>
    <source>
        <strain evidence="2">UMB0763</strain>
    </source>
</reference>
<reference evidence="2" key="2">
    <citation type="submission" date="2023-10" db="EMBL/GenBank/DDBJ databases">
        <authorList>
            <person name="Choi B."/>
        </authorList>
    </citation>
    <scope>NUCLEOTIDE SEQUENCE</scope>
    <source>
        <strain evidence="2">UMB0763</strain>
    </source>
</reference>
<feature type="transmembrane region" description="Helical" evidence="1">
    <location>
        <begin position="68"/>
        <end position="90"/>
    </location>
</feature>
<keyword evidence="1" id="KW-1133">Transmembrane helix</keyword>
<keyword evidence="1" id="KW-0812">Transmembrane</keyword>
<feature type="transmembrane region" description="Helical" evidence="1">
    <location>
        <begin position="237"/>
        <end position="259"/>
    </location>
</feature>
<feature type="transmembrane region" description="Helical" evidence="1">
    <location>
        <begin position="158"/>
        <end position="180"/>
    </location>
</feature>
<proteinExistence type="predicted"/>
<evidence type="ECO:0008006" key="4">
    <source>
        <dbReference type="Google" id="ProtNLM"/>
    </source>
</evidence>
<dbReference type="RefSeq" id="WP_101678499.1">
    <property type="nucleotide sequence ID" value="NZ_CAMIHY010000089.1"/>
</dbReference>